<protein>
    <submittedName>
        <fullName evidence="3">Uncharacterized protein</fullName>
    </submittedName>
</protein>
<dbReference type="PANTHER" id="PTHR45642">
    <property type="entry name" value="GDSL ESTERASE/LIPASE EXL3"/>
    <property type="match status" value="1"/>
</dbReference>
<dbReference type="SUPFAM" id="SSF52266">
    <property type="entry name" value="SGNH hydrolase"/>
    <property type="match status" value="2"/>
</dbReference>
<organism evidence="3 4">
    <name type="scientific">Brassica rapa subsp. trilocularis</name>
    <dbReference type="NCBI Taxonomy" id="1813537"/>
    <lineage>
        <taxon>Eukaryota</taxon>
        <taxon>Viridiplantae</taxon>
        <taxon>Streptophyta</taxon>
        <taxon>Embryophyta</taxon>
        <taxon>Tracheophyta</taxon>
        <taxon>Spermatophyta</taxon>
        <taxon>Magnoliopsida</taxon>
        <taxon>eudicotyledons</taxon>
        <taxon>Gunneridae</taxon>
        <taxon>Pentapetalae</taxon>
        <taxon>rosids</taxon>
        <taxon>malvids</taxon>
        <taxon>Brassicales</taxon>
        <taxon>Brassicaceae</taxon>
        <taxon>Brassiceae</taxon>
        <taxon>Brassica</taxon>
    </lineage>
</organism>
<evidence type="ECO:0000256" key="1">
    <source>
        <dbReference type="ARBA" id="ARBA00008668"/>
    </source>
</evidence>
<dbReference type="InterPro" id="IPR036514">
    <property type="entry name" value="SGNH_hydro_sf"/>
</dbReference>
<dbReference type="InterPro" id="IPR035669">
    <property type="entry name" value="SGNH_plant_lipase-like"/>
</dbReference>
<evidence type="ECO:0000313" key="4">
    <source>
        <dbReference type="Proteomes" id="UP000823674"/>
    </source>
</evidence>
<sequence length="698" mass="76385">MATSKTIAVILFLITLVKSSNAAENATTQPLAPAILIFGDSTVDTGNNNYHANANFKANHIPYGVDLPGKVASGRFSNGKLYCDIVASKLHIKELVPPFLQPNLSDAEIATGVSFASAGSGFDDQTMLLTKAIPVSHQPTMFKSYIERLKGIVGEKKAMEIINGAIVMVSAGTNDFILNYYDFPTRRLEYPQVSDYQDFVLKRLEKFVKELYNLGCRKMSVGGLSPIGCLPIQITSKLTRGISRRCINSENKDAVLYNEKLQKLLPAIEASLPGSKILYANVYDPMMDMIKHPAKYGFKETRKGCCGTGFLETSDMCNSGSKLCSNHSEYMFFDSIHPSLATYTHLAAVILFLTTLVASSNAAKKATTRPLAPAILIFGDSSFDTGNNNYLPDANFKSNHIPYGVDLPGKAASGRFSNGKLYCDIIASKLHIKELVPPFLQPNLSDTEIVTGVNFASAGSGFDDQTMLLTKAIPVAYQPTMLKSYITRLKGIVGEKKAMEIINSAIVMISAGTNDFILNYYDFPSRRQEYPKVSDYQNFVLKGLEKFVKELYNLGCRKMSVGGLPPVGCLPIQVTSKPGRGISRRCIKSENKDAVLYNRKLQKLLPAIEASLPGSKILYANVYDPMMDMMKHPARYGFKETKIGCCGTGGLSDMCNSGSKLCSNHSEYMFFDSIHPSLATYTHLAGSSYATLSKLLDA</sequence>
<evidence type="ECO:0000313" key="3">
    <source>
        <dbReference type="EMBL" id="KAG5375715.1"/>
    </source>
</evidence>
<dbReference type="CDD" id="cd01837">
    <property type="entry name" value="SGNH_plant_lipase_like"/>
    <property type="match status" value="2"/>
</dbReference>
<dbReference type="EMBL" id="JADBGQ010000010">
    <property type="protein sequence ID" value="KAG5375715.1"/>
    <property type="molecule type" value="Genomic_DNA"/>
</dbReference>
<keyword evidence="2" id="KW-0732">Signal</keyword>
<dbReference type="InterPro" id="IPR001087">
    <property type="entry name" value="GDSL"/>
</dbReference>
<feature type="signal peptide" evidence="2">
    <location>
        <begin position="1"/>
        <end position="22"/>
    </location>
</feature>
<dbReference type="Gene3D" id="3.40.50.1110">
    <property type="entry name" value="SGNH hydrolase"/>
    <property type="match status" value="2"/>
</dbReference>
<gene>
    <name evidence="3" type="primary">A10p006270.1_BraROA</name>
    <name evidence="3" type="ORF">IGI04_040311</name>
</gene>
<dbReference type="PANTHER" id="PTHR45642:SF86">
    <property type="entry name" value="GENOME ASSEMBLY, CHROMOSOME: A10"/>
    <property type="match status" value="1"/>
</dbReference>
<dbReference type="Proteomes" id="UP000823674">
    <property type="component" value="Chromosome A10"/>
</dbReference>
<keyword evidence="4" id="KW-1185">Reference proteome</keyword>
<accession>A0ABQ7KQE4</accession>
<comment type="caution">
    <text evidence="3">The sequence shown here is derived from an EMBL/GenBank/DDBJ whole genome shotgun (WGS) entry which is preliminary data.</text>
</comment>
<feature type="chain" id="PRO_5045751061" evidence="2">
    <location>
        <begin position="23"/>
        <end position="698"/>
    </location>
</feature>
<dbReference type="InterPro" id="IPR050592">
    <property type="entry name" value="GDSL_lipolytic_enzyme"/>
</dbReference>
<proteinExistence type="inferred from homology"/>
<evidence type="ECO:0000256" key="2">
    <source>
        <dbReference type="SAM" id="SignalP"/>
    </source>
</evidence>
<dbReference type="Pfam" id="PF00657">
    <property type="entry name" value="Lipase_GDSL"/>
    <property type="match status" value="2"/>
</dbReference>
<name>A0ABQ7KQE4_BRACM</name>
<reference evidence="3 4" key="1">
    <citation type="submission" date="2021-03" db="EMBL/GenBank/DDBJ databases">
        <authorList>
            <person name="King G.J."/>
            <person name="Bancroft I."/>
            <person name="Baten A."/>
            <person name="Bloomfield J."/>
            <person name="Borpatragohain P."/>
            <person name="He Z."/>
            <person name="Irish N."/>
            <person name="Irwin J."/>
            <person name="Liu K."/>
            <person name="Mauleon R.P."/>
            <person name="Moore J."/>
            <person name="Morris R."/>
            <person name="Ostergaard L."/>
            <person name="Wang B."/>
            <person name="Wells R."/>
        </authorList>
    </citation>
    <scope>NUCLEOTIDE SEQUENCE [LARGE SCALE GENOMIC DNA]</scope>
    <source>
        <strain evidence="3">R-o-18</strain>
        <tissue evidence="3">Leaf</tissue>
    </source>
</reference>
<comment type="similarity">
    <text evidence="1">Belongs to the 'GDSL' lipolytic enzyme family.</text>
</comment>